<keyword evidence="4 6" id="KW-1133">Transmembrane helix</keyword>
<feature type="transmembrane region" description="Helical" evidence="6">
    <location>
        <begin position="258"/>
        <end position="280"/>
    </location>
</feature>
<evidence type="ECO:0000256" key="5">
    <source>
        <dbReference type="ARBA" id="ARBA00023136"/>
    </source>
</evidence>
<dbReference type="Proteomes" id="UP000249590">
    <property type="component" value="Unassembled WGS sequence"/>
</dbReference>
<keyword evidence="3 6" id="KW-0812">Transmembrane</keyword>
<dbReference type="EMBL" id="QHHQ01000002">
    <property type="protein sequence ID" value="RAI02488.1"/>
    <property type="molecule type" value="Genomic_DNA"/>
</dbReference>
<feature type="transmembrane region" description="Helical" evidence="6">
    <location>
        <begin position="23"/>
        <end position="46"/>
    </location>
</feature>
<accession>A0A8B2NVZ3</accession>
<feature type="transmembrane region" description="Helical" evidence="6">
    <location>
        <begin position="378"/>
        <end position="398"/>
    </location>
</feature>
<dbReference type="InterPro" id="IPR050189">
    <property type="entry name" value="MFS_Efflux_Transporters"/>
</dbReference>
<dbReference type="CDD" id="cd17324">
    <property type="entry name" value="MFS_NepI_like"/>
    <property type="match status" value="1"/>
</dbReference>
<evidence type="ECO:0000259" key="7">
    <source>
        <dbReference type="PROSITE" id="PS50850"/>
    </source>
</evidence>
<proteinExistence type="predicted"/>
<dbReference type="Pfam" id="PF07690">
    <property type="entry name" value="MFS_1"/>
    <property type="match status" value="1"/>
</dbReference>
<evidence type="ECO:0000256" key="4">
    <source>
        <dbReference type="ARBA" id="ARBA00022989"/>
    </source>
</evidence>
<feature type="transmembrane region" description="Helical" evidence="6">
    <location>
        <begin position="116"/>
        <end position="138"/>
    </location>
</feature>
<name>A0A8B2NVZ3_9HYPH</name>
<gene>
    <name evidence="8" type="ORF">DLJ53_14180</name>
</gene>
<keyword evidence="9" id="KW-1185">Reference proteome</keyword>
<keyword evidence="2" id="KW-1003">Cell membrane</keyword>
<dbReference type="PANTHER" id="PTHR43124:SF3">
    <property type="entry name" value="CHLORAMPHENICOL EFFLUX PUMP RV0191"/>
    <property type="match status" value="1"/>
</dbReference>
<dbReference type="OrthoDB" id="9788453at2"/>
<reference evidence="8 9" key="1">
    <citation type="submission" date="2018-05" db="EMBL/GenBank/DDBJ databases">
        <title>Acuticoccus sediminis sp. nov., isolated from deep-sea sediment of Indian Ocean.</title>
        <authorList>
            <person name="Liu X."/>
            <person name="Lai Q."/>
            <person name="Du Y."/>
            <person name="Sun F."/>
            <person name="Zhang X."/>
            <person name="Wang S."/>
            <person name="Shao Z."/>
        </authorList>
    </citation>
    <scope>NUCLEOTIDE SEQUENCE [LARGE SCALE GENOMIC DNA]</scope>
    <source>
        <strain evidence="8 9">PTG4-2</strain>
    </source>
</reference>
<evidence type="ECO:0000256" key="6">
    <source>
        <dbReference type="SAM" id="Phobius"/>
    </source>
</evidence>
<evidence type="ECO:0000256" key="1">
    <source>
        <dbReference type="ARBA" id="ARBA00004651"/>
    </source>
</evidence>
<feature type="transmembrane region" description="Helical" evidence="6">
    <location>
        <begin position="180"/>
        <end position="202"/>
    </location>
</feature>
<dbReference type="InterPro" id="IPR036259">
    <property type="entry name" value="MFS_trans_sf"/>
</dbReference>
<feature type="transmembrane region" description="Helical" evidence="6">
    <location>
        <begin position="91"/>
        <end position="110"/>
    </location>
</feature>
<feature type="transmembrane region" description="Helical" evidence="6">
    <location>
        <begin position="312"/>
        <end position="330"/>
    </location>
</feature>
<feature type="transmembrane region" description="Helical" evidence="6">
    <location>
        <begin position="351"/>
        <end position="372"/>
    </location>
</feature>
<evidence type="ECO:0000313" key="8">
    <source>
        <dbReference type="EMBL" id="RAI02488.1"/>
    </source>
</evidence>
<dbReference type="PROSITE" id="PS50850">
    <property type="entry name" value="MFS"/>
    <property type="match status" value="1"/>
</dbReference>
<feature type="transmembrane region" description="Helical" evidence="6">
    <location>
        <begin position="223"/>
        <end position="246"/>
    </location>
</feature>
<dbReference type="Gene3D" id="1.20.1250.20">
    <property type="entry name" value="MFS general substrate transporter like domains"/>
    <property type="match status" value="1"/>
</dbReference>
<dbReference type="RefSeq" id="WP_111346131.1">
    <property type="nucleotide sequence ID" value="NZ_JAIWKD010000002.1"/>
</dbReference>
<protein>
    <submittedName>
        <fullName evidence="8">MFS transporter</fullName>
    </submittedName>
</protein>
<feature type="transmembrane region" description="Helical" evidence="6">
    <location>
        <begin position="66"/>
        <end position="84"/>
    </location>
</feature>
<evidence type="ECO:0000256" key="2">
    <source>
        <dbReference type="ARBA" id="ARBA00022475"/>
    </source>
</evidence>
<comment type="caution">
    <text evidence="8">The sequence shown here is derived from an EMBL/GenBank/DDBJ whole genome shotgun (WGS) entry which is preliminary data.</text>
</comment>
<dbReference type="InterPro" id="IPR020846">
    <property type="entry name" value="MFS_dom"/>
</dbReference>
<feature type="transmembrane region" description="Helical" evidence="6">
    <location>
        <begin position="150"/>
        <end position="168"/>
    </location>
</feature>
<feature type="transmembrane region" description="Helical" evidence="6">
    <location>
        <begin position="287"/>
        <end position="306"/>
    </location>
</feature>
<organism evidence="8 9">
    <name type="scientific">Acuticoccus sediminis</name>
    <dbReference type="NCBI Taxonomy" id="2184697"/>
    <lineage>
        <taxon>Bacteria</taxon>
        <taxon>Pseudomonadati</taxon>
        <taxon>Pseudomonadota</taxon>
        <taxon>Alphaproteobacteria</taxon>
        <taxon>Hyphomicrobiales</taxon>
        <taxon>Amorphaceae</taxon>
        <taxon>Acuticoccus</taxon>
    </lineage>
</organism>
<dbReference type="PANTHER" id="PTHR43124">
    <property type="entry name" value="PURINE EFFLUX PUMP PBUE"/>
    <property type="match status" value="1"/>
</dbReference>
<sequence>MTHELAASPTAIPHVAEGHDARAWLVIVALALGGFAIGTSEFASMALVPYISAAFGVTQADASDVISAYALGVVVGAPVLVVLGARLPKRWLLIGFMGAFALFNGFSALAPTYETLIAARFLSGLPHGAYFGVAALVAARQVAPNRRSSAVARVMLGLTFATIIGVPFSNILGQTVGWRAAFGVVSCLAAATALSVYLTVPAGRVSKQSSPLQELGALGNRQVLLTLATGAVGFGGMFAVYTYIASTMITDMSLAEEMVPLALAVIGTGMTAGALIAGWAADRNQTVSAFALMTVALLAMIAYPSAIVSLPTYLLVVFTIGAAGGLSTVLQTRLMDVAGDAQQLAAALNHSAFNLANALGPFAAATAIQAGYSFANASGYVGAGLSVLGIAVFALTIFDARRTRAKRRI</sequence>
<dbReference type="InterPro" id="IPR011701">
    <property type="entry name" value="MFS"/>
</dbReference>
<evidence type="ECO:0000313" key="9">
    <source>
        <dbReference type="Proteomes" id="UP000249590"/>
    </source>
</evidence>
<feature type="domain" description="Major facilitator superfamily (MFS) profile" evidence="7">
    <location>
        <begin position="26"/>
        <end position="401"/>
    </location>
</feature>
<comment type="subcellular location">
    <subcellularLocation>
        <location evidence="1">Cell membrane</location>
        <topology evidence="1">Multi-pass membrane protein</topology>
    </subcellularLocation>
</comment>
<dbReference type="SUPFAM" id="SSF103473">
    <property type="entry name" value="MFS general substrate transporter"/>
    <property type="match status" value="1"/>
</dbReference>
<evidence type="ECO:0000256" key="3">
    <source>
        <dbReference type="ARBA" id="ARBA00022692"/>
    </source>
</evidence>
<dbReference type="GO" id="GO:0005886">
    <property type="term" value="C:plasma membrane"/>
    <property type="evidence" value="ECO:0007669"/>
    <property type="project" value="UniProtKB-SubCell"/>
</dbReference>
<keyword evidence="5 6" id="KW-0472">Membrane</keyword>
<dbReference type="GO" id="GO:0022857">
    <property type="term" value="F:transmembrane transporter activity"/>
    <property type="evidence" value="ECO:0007669"/>
    <property type="project" value="InterPro"/>
</dbReference>
<dbReference type="AlphaFoldDB" id="A0A8B2NVZ3"/>